<evidence type="ECO:0000313" key="4">
    <source>
        <dbReference type="Proteomes" id="UP000198362"/>
    </source>
</evidence>
<keyword evidence="4" id="KW-1185">Reference proteome</keyword>
<keyword evidence="3" id="KW-0489">Methyltransferase</keyword>
<dbReference type="InterPro" id="IPR025714">
    <property type="entry name" value="Methyltranfer_dom"/>
</dbReference>
<feature type="domain" description="Methyltransferase" evidence="1">
    <location>
        <begin position="173"/>
        <end position="279"/>
    </location>
</feature>
<organism evidence="3 4">
    <name type="scientific">Asanoa hainanensis</name>
    <dbReference type="NCBI Taxonomy" id="560556"/>
    <lineage>
        <taxon>Bacteria</taxon>
        <taxon>Bacillati</taxon>
        <taxon>Actinomycetota</taxon>
        <taxon>Actinomycetes</taxon>
        <taxon>Micromonosporales</taxon>
        <taxon>Micromonosporaceae</taxon>
        <taxon>Asanoa</taxon>
    </lineage>
</organism>
<dbReference type="CDD" id="cd02440">
    <property type="entry name" value="AdoMet_MTases"/>
    <property type="match status" value="1"/>
</dbReference>
<dbReference type="SUPFAM" id="SSF46785">
    <property type="entry name" value="Winged helix' DNA-binding domain"/>
    <property type="match status" value="1"/>
</dbReference>
<dbReference type="Proteomes" id="UP000198362">
    <property type="component" value="Unassembled WGS sequence"/>
</dbReference>
<evidence type="ECO:0000259" key="2">
    <source>
        <dbReference type="Pfam" id="PF21320"/>
    </source>
</evidence>
<dbReference type="InterPro" id="IPR029063">
    <property type="entry name" value="SAM-dependent_MTases_sf"/>
</dbReference>
<protein>
    <submittedName>
        <fullName evidence="3">Ubiquinone/menaquinone biosynthesis C-methylase UbiE</fullName>
    </submittedName>
</protein>
<accession>A0A239NXQ9</accession>
<dbReference type="GO" id="GO:0032259">
    <property type="term" value="P:methylation"/>
    <property type="evidence" value="ECO:0007669"/>
    <property type="project" value="UniProtKB-KW"/>
</dbReference>
<dbReference type="Gene3D" id="3.40.50.150">
    <property type="entry name" value="Vaccinia Virus protein VP39"/>
    <property type="match status" value="1"/>
</dbReference>
<sequence length="353" mass="37546">MIMAIDNDRLMEFLGRFVGDLGATMAAGNVVVGERLGLYRALAAAPRTPAELAEATGTDTRYVDEWLRGQAAGGYAQYDAETGSYSLTEEQAFALTDPEGPVFVPGAFQLALGALRAEPRITAAIRSGDGVGWHEHDAEVFEGCERFFRPGYLANLTAAWLPALDGVEDKLRAGASVADIGCGHGASTVLMAKAFPASRFSGSDYHDGSIMQAHKRAADAGVAERVSFETATAQTFSGGPYDLVTTFDAIHDMGDPLGAARHVRESLATDGTWMIVEPIAGDTVAENLNPVGRVYYGFSTFLCVPNALSQEGGYALGAQAGEAAIRRIATEAGFTRFRRVSETPFNLVYEARP</sequence>
<proteinExistence type="predicted"/>
<reference evidence="3 4" key="1">
    <citation type="submission" date="2017-06" db="EMBL/GenBank/DDBJ databases">
        <authorList>
            <person name="Kim H.J."/>
            <person name="Triplett B.A."/>
        </authorList>
    </citation>
    <scope>NUCLEOTIDE SEQUENCE [LARGE SCALE GENOMIC DNA]</scope>
    <source>
        <strain evidence="3 4">CGMCC 4.5593</strain>
    </source>
</reference>
<dbReference type="InterPro" id="IPR036390">
    <property type="entry name" value="WH_DNA-bd_sf"/>
</dbReference>
<evidence type="ECO:0000259" key="1">
    <source>
        <dbReference type="Pfam" id="PF13847"/>
    </source>
</evidence>
<dbReference type="Pfam" id="PF21320">
    <property type="entry name" value="WHD_Rv2258c"/>
    <property type="match status" value="1"/>
</dbReference>
<dbReference type="GO" id="GO:0008168">
    <property type="term" value="F:methyltransferase activity"/>
    <property type="evidence" value="ECO:0007669"/>
    <property type="project" value="UniProtKB-KW"/>
</dbReference>
<dbReference type="PANTHER" id="PTHR45128">
    <property type="entry name" value="METHYLTRANSFERASE TYPE 11"/>
    <property type="match status" value="1"/>
</dbReference>
<dbReference type="InterPro" id="IPR048711">
    <property type="entry name" value="WHD_Rv2258c"/>
</dbReference>
<dbReference type="SUPFAM" id="SSF53335">
    <property type="entry name" value="S-adenosyl-L-methionine-dependent methyltransferases"/>
    <property type="match status" value="1"/>
</dbReference>
<evidence type="ECO:0000313" key="3">
    <source>
        <dbReference type="EMBL" id="SNT59615.1"/>
    </source>
</evidence>
<dbReference type="PANTHER" id="PTHR45128:SF2">
    <property type="entry name" value="METHYLTRANSFERASE DOMAIN-CONTAINING PROTEIN"/>
    <property type="match status" value="1"/>
</dbReference>
<feature type="domain" description="S-adenosylmethionine-dependent methyltransferase Rv2258c-like winged HTH" evidence="2">
    <location>
        <begin position="30"/>
        <end position="96"/>
    </location>
</feature>
<keyword evidence="3" id="KW-0830">Ubiquinone</keyword>
<gene>
    <name evidence="3" type="ORF">SAMN05421812_111222</name>
</gene>
<dbReference type="Gene3D" id="1.10.10.10">
    <property type="entry name" value="Winged helix-like DNA-binding domain superfamily/Winged helix DNA-binding domain"/>
    <property type="match status" value="1"/>
</dbReference>
<name>A0A239NXQ9_9ACTN</name>
<keyword evidence="3" id="KW-0808">Transferase</keyword>
<dbReference type="InterPro" id="IPR053173">
    <property type="entry name" value="SAM-binding_MTase"/>
</dbReference>
<dbReference type="EMBL" id="FZPH01000011">
    <property type="protein sequence ID" value="SNT59615.1"/>
    <property type="molecule type" value="Genomic_DNA"/>
</dbReference>
<dbReference type="Pfam" id="PF13847">
    <property type="entry name" value="Methyltransf_31"/>
    <property type="match status" value="1"/>
</dbReference>
<dbReference type="InterPro" id="IPR036388">
    <property type="entry name" value="WH-like_DNA-bd_sf"/>
</dbReference>
<dbReference type="AlphaFoldDB" id="A0A239NXQ9"/>